<comment type="caution">
    <text evidence="2">The sequence shown here is derived from an EMBL/GenBank/DDBJ whole genome shotgun (WGS) entry which is preliminary data.</text>
</comment>
<evidence type="ECO:0000313" key="3">
    <source>
        <dbReference type="Proteomes" id="UP000499080"/>
    </source>
</evidence>
<gene>
    <name evidence="2" type="ORF">AVEN_166737_1</name>
</gene>
<proteinExistence type="predicted"/>
<dbReference type="Proteomes" id="UP000499080">
    <property type="component" value="Unassembled WGS sequence"/>
</dbReference>
<sequence length="478" mass="51475">MGSADDFVVQKRSTTSGSVKPGVLGSTGSWGGRTGLWAPQSIGRRVGVTVRFGLSSDRPSLRYSLEGPSALEQSFNAGVLDRVPSSRSGGIQVSGDVHLLAELITGRFRRGRRGARAYFDTSVSDSVGAVPPTPVAHKAIPTGEVLEIGAKSGQKRKPARVRARTKKVSKNRTEGSVNTLQLDNSRSGSDRTVVVSDTQSEVTVAEDSCDMEVPPTPDVSVSVKWGPASVTPDELFSVEDYSFKNTGISPWIHRLQHAYFLKYPTSSARLTHMGEKKPTGQTEKGSSSSVVGDCGCPSPLSNTLVSSVSPSCGFSVPQPPVPTAPARVQSKVSLKPRPESPTVIVAPLGDSLTSSQALRSLLEEHIRPQQLGLRVLACLPAAENGILVKLHTAEMVTFLETHINGHPELNGICRARAPRHPNPRILVYDVPVFPGTRVRNRRLNFWRNFDCLIRFRSGESLFSFGGGLEGLYNIGFYP</sequence>
<dbReference type="OrthoDB" id="10022108at2759"/>
<organism evidence="2 3">
    <name type="scientific">Araneus ventricosus</name>
    <name type="common">Orbweaver spider</name>
    <name type="synonym">Epeira ventricosa</name>
    <dbReference type="NCBI Taxonomy" id="182803"/>
    <lineage>
        <taxon>Eukaryota</taxon>
        <taxon>Metazoa</taxon>
        <taxon>Ecdysozoa</taxon>
        <taxon>Arthropoda</taxon>
        <taxon>Chelicerata</taxon>
        <taxon>Arachnida</taxon>
        <taxon>Araneae</taxon>
        <taxon>Araneomorphae</taxon>
        <taxon>Entelegynae</taxon>
        <taxon>Araneoidea</taxon>
        <taxon>Araneidae</taxon>
        <taxon>Araneus</taxon>
    </lineage>
</organism>
<name>A0A4Y2SWM0_ARAVE</name>
<keyword evidence="3" id="KW-1185">Reference proteome</keyword>
<protein>
    <submittedName>
        <fullName evidence="2">Uncharacterized protein</fullName>
    </submittedName>
</protein>
<feature type="compositionally biased region" description="Basic residues" evidence="1">
    <location>
        <begin position="153"/>
        <end position="170"/>
    </location>
</feature>
<accession>A0A4Y2SWM0</accession>
<dbReference type="AlphaFoldDB" id="A0A4Y2SWM0"/>
<feature type="region of interest" description="Disordered" evidence="1">
    <location>
        <begin position="1"/>
        <end position="25"/>
    </location>
</feature>
<feature type="region of interest" description="Disordered" evidence="1">
    <location>
        <begin position="150"/>
        <end position="190"/>
    </location>
</feature>
<dbReference type="EMBL" id="BGPR01024021">
    <property type="protein sequence ID" value="GBN91706.1"/>
    <property type="molecule type" value="Genomic_DNA"/>
</dbReference>
<evidence type="ECO:0000256" key="1">
    <source>
        <dbReference type="SAM" id="MobiDB-lite"/>
    </source>
</evidence>
<feature type="region of interest" description="Disordered" evidence="1">
    <location>
        <begin position="272"/>
        <end position="291"/>
    </location>
</feature>
<reference evidence="2 3" key="1">
    <citation type="journal article" date="2019" name="Sci. Rep.">
        <title>Orb-weaving spider Araneus ventricosus genome elucidates the spidroin gene catalogue.</title>
        <authorList>
            <person name="Kono N."/>
            <person name="Nakamura H."/>
            <person name="Ohtoshi R."/>
            <person name="Moran D.A.P."/>
            <person name="Shinohara A."/>
            <person name="Yoshida Y."/>
            <person name="Fujiwara M."/>
            <person name="Mori M."/>
            <person name="Tomita M."/>
            <person name="Arakawa K."/>
        </authorList>
    </citation>
    <scope>NUCLEOTIDE SEQUENCE [LARGE SCALE GENOMIC DNA]</scope>
</reference>
<evidence type="ECO:0000313" key="2">
    <source>
        <dbReference type="EMBL" id="GBN91706.1"/>
    </source>
</evidence>
<feature type="compositionally biased region" description="Polar residues" evidence="1">
    <location>
        <begin position="174"/>
        <end position="187"/>
    </location>
</feature>